<evidence type="ECO:0000313" key="7">
    <source>
        <dbReference type="Proteomes" id="UP001162162"/>
    </source>
</evidence>
<keyword evidence="7" id="KW-1185">Reference proteome</keyword>
<reference evidence="6" key="1">
    <citation type="journal article" date="2023" name="Insect Mol. Biol.">
        <title>Genome sequencing provides insights into the evolution of gene families encoding plant cell wall-degrading enzymes in longhorned beetles.</title>
        <authorList>
            <person name="Shin N.R."/>
            <person name="Okamura Y."/>
            <person name="Kirsch R."/>
            <person name="Pauchet Y."/>
        </authorList>
    </citation>
    <scope>NUCLEOTIDE SEQUENCE</scope>
    <source>
        <strain evidence="6">AMC_N1</strain>
    </source>
</reference>
<feature type="non-terminal residue" evidence="6">
    <location>
        <position position="1"/>
    </location>
</feature>
<gene>
    <name evidence="6" type="ORF">NQ318_014206</name>
</gene>
<evidence type="ECO:0000256" key="2">
    <source>
        <dbReference type="ARBA" id="ARBA00023295"/>
    </source>
</evidence>
<proteinExistence type="inferred from homology"/>
<dbReference type="GO" id="GO:0005576">
    <property type="term" value="C:extracellular region"/>
    <property type="evidence" value="ECO:0007669"/>
    <property type="project" value="TreeGrafter"/>
</dbReference>
<name>A0AAV8X5P6_9CUCU</name>
<protein>
    <recommendedName>
        <fullName evidence="5">GH18 domain-containing protein</fullName>
    </recommendedName>
</protein>
<evidence type="ECO:0000256" key="3">
    <source>
        <dbReference type="RuleBase" id="RU000489"/>
    </source>
</evidence>
<dbReference type="InterPro" id="IPR001579">
    <property type="entry name" value="Glyco_hydro_18_chit_AS"/>
</dbReference>
<organism evidence="6 7">
    <name type="scientific">Aromia moschata</name>
    <dbReference type="NCBI Taxonomy" id="1265417"/>
    <lineage>
        <taxon>Eukaryota</taxon>
        <taxon>Metazoa</taxon>
        <taxon>Ecdysozoa</taxon>
        <taxon>Arthropoda</taxon>
        <taxon>Hexapoda</taxon>
        <taxon>Insecta</taxon>
        <taxon>Pterygota</taxon>
        <taxon>Neoptera</taxon>
        <taxon>Endopterygota</taxon>
        <taxon>Coleoptera</taxon>
        <taxon>Polyphaga</taxon>
        <taxon>Cucujiformia</taxon>
        <taxon>Chrysomeloidea</taxon>
        <taxon>Cerambycidae</taxon>
        <taxon>Cerambycinae</taxon>
        <taxon>Callichromatini</taxon>
        <taxon>Aromia</taxon>
    </lineage>
</organism>
<dbReference type="InterPro" id="IPR050314">
    <property type="entry name" value="Glycosyl_Hydrlase_18"/>
</dbReference>
<dbReference type="Proteomes" id="UP001162162">
    <property type="component" value="Unassembled WGS sequence"/>
</dbReference>
<dbReference type="GO" id="GO:0004568">
    <property type="term" value="F:chitinase activity"/>
    <property type="evidence" value="ECO:0007669"/>
    <property type="project" value="UniProtKB-ARBA"/>
</dbReference>
<dbReference type="GO" id="GO:0008061">
    <property type="term" value="F:chitin binding"/>
    <property type="evidence" value="ECO:0007669"/>
    <property type="project" value="TreeGrafter"/>
</dbReference>
<dbReference type="PROSITE" id="PS01095">
    <property type="entry name" value="GH18_1"/>
    <property type="match status" value="1"/>
</dbReference>
<comment type="similarity">
    <text evidence="4">Belongs to the glycosyl hydrolase 18 family.</text>
</comment>
<dbReference type="InterPro" id="IPR001223">
    <property type="entry name" value="Glyco_hydro18_cat"/>
</dbReference>
<evidence type="ECO:0000256" key="1">
    <source>
        <dbReference type="ARBA" id="ARBA00022801"/>
    </source>
</evidence>
<dbReference type="PROSITE" id="PS51910">
    <property type="entry name" value="GH18_2"/>
    <property type="match status" value="1"/>
</dbReference>
<dbReference type="EMBL" id="JAPWTK010001123">
    <property type="protein sequence ID" value="KAJ8934035.1"/>
    <property type="molecule type" value="Genomic_DNA"/>
</dbReference>
<dbReference type="GO" id="GO:0005975">
    <property type="term" value="P:carbohydrate metabolic process"/>
    <property type="evidence" value="ECO:0007669"/>
    <property type="project" value="InterPro"/>
</dbReference>
<dbReference type="Gene3D" id="3.20.20.80">
    <property type="entry name" value="Glycosidases"/>
    <property type="match status" value="1"/>
</dbReference>
<evidence type="ECO:0000256" key="4">
    <source>
        <dbReference type="RuleBase" id="RU004453"/>
    </source>
</evidence>
<dbReference type="SUPFAM" id="SSF51445">
    <property type="entry name" value="(Trans)glycosidases"/>
    <property type="match status" value="1"/>
</dbReference>
<accession>A0AAV8X5P6</accession>
<evidence type="ECO:0000259" key="5">
    <source>
        <dbReference type="PROSITE" id="PS51910"/>
    </source>
</evidence>
<dbReference type="GO" id="GO:0006032">
    <property type="term" value="P:chitin catabolic process"/>
    <property type="evidence" value="ECO:0007669"/>
    <property type="project" value="TreeGrafter"/>
</dbReference>
<dbReference type="Pfam" id="PF00704">
    <property type="entry name" value="Glyco_hydro_18"/>
    <property type="match status" value="1"/>
</dbReference>
<keyword evidence="2 3" id="KW-0326">Glycosidase</keyword>
<dbReference type="PANTHER" id="PTHR11177">
    <property type="entry name" value="CHITINASE"/>
    <property type="match status" value="1"/>
</dbReference>
<dbReference type="AlphaFoldDB" id="A0AAV8X5P6"/>
<sequence>FYKRVVEYKSKGVKVSLAIGGWNDSQGDKYSRLVNNPAARRKFIEHVLKFLEKYNFDGLDLDWEYPKCWQTVYFKHSVKKFYKKGE</sequence>
<dbReference type="PANTHER" id="PTHR11177:SF359">
    <property type="entry name" value="CHITINASE 10-RELATED"/>
    <property type="match status" value="1"/>
</dbReference>
<evidence type="ECO:0000313" key="6">
    <source>
        <dbReference type="EMBL" id="KAJ8934035.1"/>
    </source>
</evidence>
<dbReference type="InterPro" id="IPR017853">
    <property type="entry name" value="GH"/>
</dbReference>
<feature type="domain" description="GH18" evidence="5">
    <location>
        <begin position="1"/>
        <end position="86"/>
    </location>
</feature>
<keyword evidence="1 3" id="KW-0378">Hydrolase</keyword>
<comment type="caution">
    <text evidence="6">The sequence shown here is derived from an EMBL/GenBank/DDBJ whole genome shotgun (WGS) entry which is preliminary data.</text>
</comment>